<name>A0A061R6S7_9CHLO</name>
<feature type="region of interest" description="Disordered" evidence="1">
    <location>
        <begin position="1"/>
        <end position="76"/>
    </location>
</feature>
<feature type="non-terminal residue" evidence="2">
    <location>
        <position position="76"/>
    </location>
</feature>
<feature type="compositionally biased region" description="Gly residues" evidence="1">
    <location>
        <begin position="14"/>
        <end position="24"/>
    </location>
</feature>
<organism evidence="2">
    <name type="scientific">Tetraselmis sp. GSL018</name>
    <dbReference type="NCBI Taxonomy" id="582737"/>
    <lineage>
        <taxon>Eukaryota</taxon>
        <taxon>Viridiplantae</taxon>
        <taxon>Chlorophyta</taxon>
        <taxon>core chlorophytes</taxon>
        <taxon>Chlorodendrophyceae</taxon>
        <taxon>Chlorodendrales</taxon>
        <taxon>Chlorodendraceae</taxon>
        <taxon>Tetraselmis</taxon>
    </lineage>
</organism>
<evidence type="ECO:0000313" key="2">
    <source>
        <dbReference type="EMBL" id="JAC66395.1"/>
    </source>
</evidence>
<reference evidence="2" key="1">
    <citation type="submission" date="2014-05" db="EMBL/GenBank/DDBJ databases">
        <title>The transcriptome of the halophilic microalga Tetraselmis sp. GSL018 isolated from the Great Salt Lake, Utah.</title>
        <authorList>
            <person name="Jinkerson R.E."/>
            <person name="D'Adamo S."/>
            <person name="Posewitz M.C."/>
        </authorList>
    </citation>
    <scope>NUCLEOTIDE SEQUENCE</scope>
    <source>
        <strain evidence="2">GSL018</strain>
    </source>
</reference>
<proteinExistence type="predicted"/>
<dbReference type="EMBL" id="GBEZ01020257">
    <property type="protein sequence ID" value="JAC66395.1"/>
    <property type="molecule type" value="Transcribed_RNA"/>
</dbReference>
<protein>
    <submittedName>
        <fullName evidence="2">Uncharacterized protein</fullName>
    </submittedName>
</protein>
<evidence type="ECO:0000256" key="1">
    <source>
        <dbReference type="SAM" id="MobiDB-lite"/>
    </source>
</evidence>
<feature type="non-terminal residue" evidence="2">
    <location>
        <position position="1"/>
    </location>
</feature>
<gene>
    <name evidence="2" type="ORF">TSPGSL018_13761</name>
</gene>
<sequence>ATRPCPWLKQGNTSRGGEGGGAKGHGTSLRRAKGHAQVASGGSAAPAGGHMNEFCGHVRPDSSPCIASHTASSGGL</sequence>
<dbReference type="AlphaFoldDB" id="A0A061R6S7"/>
<accession>A0A061R6S7</accession>
<feature type="compositionally biased region" description="Low complexity" evidence="1">
    <location>
        <begin position="39"/>
        <end position="49"/>
    </location>
</feature>